<evidence type="ECO:0000313" key="2">
    <source>
        <dbReference type="EMBL" id="KFN04317.1"/>
    </source>
</evidence>
<dbReference type="PANTHER" id="PTHR34819:SF3">
    <property type="entry name" value="CELL SURFACE PROTEIN"/>
    <property type="match status" value="1"/>
</dbReference>
<dbReference type="PANTHER" id="PTHR34819">
    <property type="entry name" value="LARGE CYSTEINE-RICH PERIPLASMIC PROTEIN OMCB"/>
    <property type="match status" value="1"/>
</dbReference>
<dbReference type="EMBL" id="JMQC01000008">
    <property type="protein sequence ID" value="KFN04317.1"/>
    <property type="molecule type" value="Genomic_DNA"/>
</dbReference>
<proteinExistence type="predicted"/>
<dbReference type="NCBIfam" id="TIGR01451">
    <property type="entry name" value="B_ant_repeat"/>
    <property type="match status" value="1"/>
</dbReference>
<accession>A0A090Z0Z4</accession>
<evidence type="ECO:0000259" key="1">
    <source>
        <dbReference type="Pfam" id="PF01345"/>
    </source>
</evidence>
<organism evidence="2 3">
    <name type="scientific">Bacillus clarus</name>
    <dbReference type="NCBI Taxonomy" id="2338372"/>
    <lineage>
        <taxon>Bacteria</taxon>
        <taxon>Bacillati</taxon>
        <taxon>Bacillota</taxon>
        <taxon>Bacilli</taxon>
        <taxon>Bacillales</taxon>
        <taxon>Bacillaceae</taxon>
        <taxon>Bacillus</taxon>
        <taxon>Bacillus cereus group</taxon>
    </lineage>
</organism>
<name>A0A090Z0Z4_9BACI</name>
<dbReference type="STRING" id="1405.B7492_08765"/>
<dbReference type="InterPro" id="IPR047589">
    <property type="entry name" value="DUF11_rpt"/>
</dbReference>
<feature type="domain" description="DUF11" evidence="1">
    <location>
        <begin position="25"/>
        <end position="133"/>
    </location>
</feature>
<evidence type="ECO:0000313" key="3">
    <source>
        <dbReference type="Proteomes" id="UP000029389"/>
    </source>
</evidence>
<dbReference type="InterPro" id="IPR001434">
    <property type="entry name" value="OmcB-like_DUF11"/>
</dbReference>
<dbReference type="Gene3D" id="2.60.40.740">
    <property type="match status" value="1"/>
</dbReference>
<reference evidence="2 3" key="1">
    <citation type="submission" date="2014-04" db="EMBL/GenBank/DDBJ databases">
        <authorList>
            <person name="Bishop-Lilly K.A."/>
            <person name="Broomall S.M."/>
            <person name="Chain P.S."/>
            <person name="Chertkov O."/>
            <person name="Coyne S.R."/>
            <person name="Daligault H.E."/>
            <person name="Davenport K.W."/>
            <person name="Erkkila T."/>
            <person name="Frey K.G."/>
            <person name="Gibbons H.S."/>
            <person name="Gu W."/>
            <person name="Jaissle J."/>
            <person name="Johnson S.L."/>
            <person name="Koroleva G.I."/>
            <person name="Ladner J.T."/>
            <person name="Lo C.-C."/>
            <person name="Minogue T.D."/>
            <person name="Munk C."/>
            <person name="Palacios G.F."/>
            <person name="Redden C.L."/>
            <person name="Rosenzweig C.N."/>
            <person name="Scholz M.B."/>
            <person name="Teshima H."/>
            <person name="Xu Y."/>
        </authorList>
    </citation>
    <scope>NUCLEOTIDE SEQUENCE [LARGE SCALE GENOMIC DNA]</scope>
    <source>
        <strain evidence="2 3">BHP</strain>
    </source>
</reference>
<comment type="caution">
    <text evidence="2">The sequence shown here is derived from an EMBL/GenBank/DDBJ whole genome shotgun (WGS) entry which is preliminary data.</text>
</comment>
<dbReference type="AlphaFoldDB" id="A0A090Z0Z4"/>
<protein>
    <recommendedName>
        <fullName evidence="1">DUF11 domain-containing protein</fullName>
    </recommendedName>
</protein>
<dbReference type="InterPro" id="IPR051172">
    <property type="entry name" value="Chlamydia_OmcB"/>
</dbReference>
<dbReference type="Proteomes" id="UP000029389">
    <property type="component" value="Unassembled WGS sequence"/>
</dbReference>
<sequence length="174" mass="18879">MPITNRFSTTSNTIFIQINDADIVSLKTAAMASITIGNVLTYTTNLTNISNTDALTVVFTDNIPEGTTFIDGSILVNNVPQLNANPSTDIFVGMIAPNVTIPITFSVTGLALPANGRIQNQSTSRYTINDEEQTSPSNLTFTEVISANLVATKTTPIQYADLQTYYTLHNFHLK</sequence>
<dbReference type="PATRIC" id="fig|1405.8.peg.4173"/>
<dbReference type="Pfam" id="PF01345">
    <property type="entry name" value="DUF11"/>
    <property type="match status" value="1"/>
</dbReference>
<gene>
    <name evidence="2" type="ORF">DJ93_4064</name>
</gene>